<dbReference type="Pfam" id="PF03466">
    <property type="entry name" value="LysR_substrate"/>
    <property type="match status" value="1"/>
</dbReference>
<evidence type="ECO:0000256" key="4">
    <source>
        <dbReference type="ARBA" id="ARBA00023163"/>
    </source>
</evidence>
<dbReference type="InterPro" id="IPR050950">
    <property type="entry name" value="HTH-type_LysR_regulators"/>
</dbReference>
<evidence type="ECO:0000313" key="6">
    <source>
        <dbReference type="EMBL" id="XDO96930.1"/>
    </source>
</evidence>
<keyword evidence="3" id="KW-0238">DNA-binding</keyword>
<keyword evidence="2" id="KW-0805">Transcription regulation</keyword>
<dbReference type="GO" id="GO:0005829">
    <property type="term" value="C:cytosol"/>
    <property type="evidence" value="ECO:0007669"/>
    <property type="project" value="TreeGrafter"/>
</dbReference>
<proteinExistence type="inferred from homology"/>
<dbReference type="Gene3D" id="1.10.10.10">
    <property type="entry name" value="Winged helix-like DNA-binding domain superfamily/Winged helix DNA-binding domain"/>
    <property type="match status" value="1"/>
</dbReference>
<dbReference type="SUPFAM" id="SSF46785">
    <property type="entry name" value="Winged helix' DNA-binding domain"/>
    <property type="match status" value="1"/>
</dbReference>
<dbReference type="InterPro" id="IPR036388">
    <property type="entry name" value="WH-like_DNA-bd_sf"/>
</dbReference>
<dbReference type="InterPro" id="IPR036390">
    <property type="entry name" value="WH_DNA-bd_sf"/>
</dbReference>
<evidence type="ECO:0000256" key="1">
    <source>
        <dbReference type="ARBA" id="ARBA00009437"/>
    </source>
</evidence>
<dbReference type="Gene3D" id="3.40.190.10">
    <property type="entry name" value="Periplasmic binding protein-like II"/>
    <property type="match status" value="2"/>
</dbReference>
<dbReference type="GO" id="GO:0003677">
    <property type="term" value="F:DNA binding"/>
    <property type="evidence" value="ECO:0007669"/>
    <property type="project" value="UniProtKB-KW"/>
</dbReference>
<name>A0AB39KTK3_9CAUL</name>
<feature type="domain" description="HTH lysR-type" evidence="5">
    <location>
        <begin position="1"/>
        <end position="53"/>
    </location>
</feature>
<organism evidence="6">
    <name type="scientific">Caulobacter sp. 73W</name>
    <dbReference type="NCBI Taxonomy" id="3161137"/>
    <lineage>
        <taxon>Bacteria</taxon>
        <taxon>Pseudomonadati</taxon>
        <taxon>Pseudomonadota</taxon>
        <taxon>Alphaproteobacteria</taxon>
        <taxon>Caulobacterales</taxon>
        <taxon>Caulobacteraceae</taxon>
        <taxon>Caulobacter</taxon>
    </lineage>
</organism>
<dbReference type="EMBL" id="CP158375">
    <property type="protein sequence ID" value="XDO96930.1"/>
    <property type="molecule type" value="Genomic_DNA"/>
</dbReference>
<dbReference type="AlphaFoldDB" id="A0AB39KTK3"/>
<dbReference type="Pfam" id="PF00126">
    <property type="entry name" value="HTH_1"/>
    <property type="match status" value="1"/>
</dbReference>
<evidence type="ECO:0000256" key="3">
    <source>
        <dbReference type="ARBA" id="ARBA00023125"/>
    </source>
</evidence>
<reference evidence="6" key="1">
    <citation type="submission" date="2024-06" db="EMBL/GenBank/DDBJ databases">
        <title>Caulobacter inopinatus, sp. nov.</title>
        <authorList>
            <person name="Donachie S.P."/>
        </authorList>
    </citation>
    <scope>NUCLEOTIDE SEQUENCE</scope>
    <source>
        <strain evidence="6">73W</strain>
    </source>
</reference>
<dbReference type="PANTHER" id="PTHR30419">
    <property type="entry name" value="HTH-TYPE TRANSCRIPTIONAL REGULATOR YBHD"/>
    <property type="match status" value="1"/>
</dbReference>
<dbReference type="GO" id="GO:0003700">
    <property type="term" value="F:DNA-binding transcription factor activity"/>
    <property type="evidence" value="ECO:0007669"/>
    <property type="project" value="InterPro"/>
</dbReference>
<protein>
    <submittedName>
        <fullName evidence="6">LysR family transcriptional regulator</fullName>
    </submittedName>
</protein>
<accession>A0AB39KTK3</accession>
<keyword evidence="4" id="KW-0804">Transcription</keyword>
<dbReference type="RefSeq" id="WP_369059824.1">
    <property type="nucleotide sequence ID" value="NZ_CP158375.1"/>
</dbReference>
<dbReference type="PANTHER" id="PTHR30419:SF8">
    <property type="entry name" value="NITROGEN ASSIMILATION TRANSCRIPTIONAL ACTIVATOR-RELATED"/>
    <property type="match status" value="1"/>
</dbReference>
<sequence>MRQVIEICRAGSFGRAAEILGVSQPTLSRSIARLEDEIGVILFDRAAGAAKPTAYARYLARHASKVLTSTSALVSELRRLAIGDTGRLRVGLGSAARAWLGPLLVERVLRDHPGLALELISESAEILYQRLEDHELDVVIASASLAPLQDGLKEIKVGKDLVGAFVVRPGHPILSEPGPHSLRSMLRWPLAHPRAEHLLRRHLPAAISPAEQQNLTAYVSNDDGILQSICQASDAIAMTLGVKARKALAEGKVVEVSTDWVGLADLSAVVSAEQAGAPVVLGLVAVLEEIIASEIAALAHMNKVRVAV</sequence>
<dbReference type="SUPFAM" id="SSF53850">
    <property type="entry name" value="Periplasmic binding protein-like II"/>
    <property type="match status" value="1"/>
</dbReference>
<comment type="similarity">
    <text evidence="1">Belongs to the LysR transcriptional regulatory family.</text>
</comment>
<dbReference type="PROSITE" id="PS50931">
    <property type="entry name" value="HTH_LYSR"/>
    <property type="match status" value="1"/>
</dbReference>
<dbReference type="InterPro" id="IPR005119">
    <property type="entry name" value="LysR_subst-bd"/>
</dbReference>
<evidence type="ECO:0000259" key="5">
    <source>
        <dbReference type="PROSITE" id="PS50931"/>
    </source>
</evidence>
<evidence type="ECO:0000256" key="2">
    <source>
        <dbReference type="ARBA" id="ARBA00023015"/>
    </source>
</evidence>
<dbReference type="InterPro" id="IPR000847">
    <property type="entry name" value="LysR_HTH_N"/>
</dbReference>
<dbReference type="PRINTS" id="PR00039">
    <property type="entry name" value="HTHLYSR"/>
</dbReference>
<gene>
    <name evidence="6" type="ORF">ABOZ73_00420</name>
</gene>